<dbReference type="EMBL" id="CP002542">
    <property type="protein sequence ID" value="AEA42839.1"/>
    <property type="molecule type" value="Genomic_DNA"/>
</dbReference>
<dbReference type="PANTHER" id="PTHR37299">
    <property type="entry name" value="TRANSCRIPTIONAL REGULATOR-RELATED"/>
    <property type="match status" value="1"/>
</dbReference>
<name>F2IJF1_FLUTR</name>
<dbReference type="GO" id="GO:0003677">
    <property type="term" value="F:DNA binding"/>
    <property type="evidence" value="ECO:0007669"/>
    <property type="project" value="InterPro"/>
</dbReference>
<organism evidence="4 5">
    <name type="scientific">Fluviicola taffensis (strain DSM 16823 / NCIMB 13979 / RW262)</name>
    <dbReference type="NCBI Taxonomy" id="755732"/>
    <lineage>
        <taxon>Bacteria</taxon>
        <taxon>Pseudomonadati</taxon>
        <taxon>Bacteroidota</taxon>
        <taxon>Flavobacteriia</taxon>
        <taxon>Flavobacteriales</taxon>
        <taxon>Crocinitomicaceae</taxon>
        <taxon>Fluviicola</taxon>
    </lineage>
</organism>
<proteinExistence type="predicted"/>
<dbReference type="Gene3D" id="3.40.50.2300">
    <property type="match status" value="1"/>
</dbReference>
<dbReference type="AlphaFoldDB" id="F2IJF1"/>
<dbReference type="PROSITE" id="PS50110">
    <property type="entry name" value="RESPONSE_REGULATORY"/>
    <property type="match status" value="1"/>
</dbReference>
<dbReference type="RefSeq" id="WP_013685611.1">
    <property type="nucleotide sequence ID" value="NC_015321.1"/>
</dbReference>
<dbReference type="SMART" id="SM00448">
    <property type="entry name" value="REC"/>
    <property type="match status" value="1"/>
</dbReference>
<dbReference type="InterPro" id="IPR001789">
    <property type="entry name" value="Sig_transdc_resp-reg_receiver"/>
</dbReference>
<accession>F2IJF1</accession>
<dbReference type="HOGENOM" id="CLU_000445_14_1_10"/>
<dbReference type="KEGG" id="fte:Fluta_0837"/>
<dbReference type="eggNOG" id="COG3279">
    <property type="taxonomic scope" value="Bacteria"/>
</dbReference>
<dbReference type="GO" id="GO:0000156">
    <property type="term" value="F:phosphorelay response regulator activity"/>
    <property type="evidence" value="ECO:0007669"/>
    <property type="project" value="InterPro"/>
</dbReference>
<dbReference type="STRING" id="755732.Fluta_0837"/>
<dbReference type="SMART" id="SM00850">
    <property type="entry name" value="LytTR"/>
    <property type="match status" value="1"/>
</dbReference>
<protein>
    <submittedName>
        <fullName evidence="4">Two component transcriptional regulator, LytTR family</fullName>
    </submittedName>
</protein>
<dbReference type="InterPro" id="IPR007492">
    <property type="entry name" value="LytTR_DNA-bd_dom"/>
</dbReference>
<gene>
    <name evidence="4" type="ordered locus">Fluta_0837</name>
</gene>
<feature type="domain" description="HTH LytTR-type" evidence="3">
    <location>
        <begin position="144"/>
        <end position="251"/>
    </location>
</feature>
<dbReference type="Proteomes" id="UP000007463">
    <property type="component" value="Chromosome"/>
</dbReference>
<dbReference type="OrthoDB" id="2168082at2"/>
<evidence type="ECO:0000313" key="5">
    <source>
        <dbReference type="Proteomes" id="UP000007463"/>
    </source>
</evidence>
<dbReference type="InterPro" id="IPR046947">
    <property type="entry name" value="LytR-like"/>
</dbReference>
<feature type="modified residue" description="4-aspartylphosphate" evidence="1">
    <location>
        <position position="56"/>
    </location>
</feature>
<keyword evidence="5" id="KW-1185">Reference proteome</keyword>
<reference evidence="5" key="2">
    <citation type="submission" date="2011-02" db="EMBL/GenBank/DDBJ databases">
        <title>The complete genome of Fluviicola taffensis DSM 16823.</title>
        <authorList>
            <consortium name="US DOE Joint Genome Institute (JGI-PGF)"/>
            <person name="Lucas S."/>
            <person name="Copeland A."/>
            <person name="Lapidus A."/>
            <person name="Bruce D."/>
            <person name="Goodwin L."/>
            <person name="Pitluck S."/>
            <person name="Kyrpides N."/>
            <person name="Mavromatis K."/>
            <person name="Ivanova N."/>
            <person name="Mikhailova N."/>
            <person name="Pagani I."/>
            <person name="Chertkov O."/>
            <person name="Detter J.C."/>
            <person name="Han C."/>
            <person name="Tapia R."/>
            <person name="Land M."/>
            <person name="Hauser L."/>
            <person name="Markowitz V."/>
            <person name="Cheng J.-F."/>
            <person name="Hugenholtz P."/>
            <person name="Woyke T."/>
            <person name="Wu D."/>
            <person name="Tindall B."/>
            <person name="Pomrenke H.G."/>
            <person name="Brambilla E."/>
            <person name="Klenk H.-P."/>
            <person name="Eisen J.A."/>
        </authorList>
    </citation>
    <scope>NUCLEOTIDE SEQUENCE [LARGE SCALE GENOMIC DNA]</scope>
    <source>
        <strain evidence="5">DSM 16823 / RW262 / RW262</strain>
    </source>
</reference>
<dbReference type="Pfam" id="PF04397">
    <property type="entry name" value="LytTR"/>
    <property type="match status" value="1"/>
</dbReference>
<keyword evidence="1" id="KW-0597">Phosphoprotein</keyword>
<feature type="domain" description="Response regulatory" evidence="2">
    <location>
        <begin position="3"/>
        <end position="116"/>
    </location>
</feature>
<dbReference type="Gene3D" id="2.40.50.1020">
    <property type="entry name" value="LytTr DNA-binding domain"/>
    <property type="match status" value="1"/>
</dbReference>
<dbReference type="PROSITE" id="PS50930">
    <property type="entry name" value="HTH_LYTTR"/>
    <property type="match status" value="1"/>
</dbReference>
<dbReference type="InterPro" id="IPR011006">
    <property type="entry name" value="CheY-like_superfamily"/>
</dbReference>
<evidence type="ECO:0000256" key="1">
    <source>
        <dbReference type="PROSITE-ProRule" id="PRU00169"/>
    </source>
</evidence>
<dbReference type="SUPFAM" id="SSF52172">
    <property type="entry name" value="CheY-like"/>
    <property type="match status" value="1"/>
</dbReference>
<dbReference type="Pfam" id="PF00072">
    <property type="entry name" value="Response_reg"/>
    <property type="match status" value="1"/>
</dbReference>
<reference evidence="4 5" key="1">
    <citation type="journal article" date="2011" name="Stand. Genomic Sci.">
        <title>Complete genome sequence of the gliding freshwater bacterium Fluviicola taffensis type strain (RW262).</title>
        <authorList>
            <person name="Woyke T."/>
            <person name="Chertkov O."/>
            <person name="Lapidus A."/>
            <person name="Nolan M."/>
            <person name="Lucas S."/>
            <person name="Del Rio T.G."/>
            <person name="Tice H."/>
            <person name="Cheng J.F."/>
            <person name="Tapia R."/>
            <person name="Han C."/>
            <person name="Goodwin L."/>
            <person name="Pitluck S."/>
            <person name="Liolios K."/>
            <person name="Pagani I."/>
            <person name="Ivanova N."/>
            <person name="Huntemann M."/>
            <person name="Mavromatis K."/>
            <person name="Mikhailova N."/>
            <person name="Pati A."/>
            <person name="Chen A."/>
            <person name="Palaniappan K."/>
            <person name="Land M."/>
            <person name="Hauser L."/>
            <person name="Brambilla E.M."/>
            <person name="Rohde M."/>
            <person name="Mwirichia R."/>
            <person name="Sikorski J."/>
            <person name="Tindall B.J."/>
            <person name="Goker M."/>
            <person name="Bristow J."/>
            <person name="Eisen J.A."/>
            <person name="Markowitz V."/>
            <person name="Hugenholtz P."/>
            <person name="Klenk H.P."/>
            <person name="Kyrpides N.C."/>
        </authorList>
    </citation>
    <scope>NUCLEOTIDE SEQUENCE [LARGE SCALE GENOMIC DNA]</scope>
    <source>
        <strain evidence="5">DSM 16823 / RW262 / RW262</strain>
    </source>
</reference>
<dbReference type="PANTHER" id="PTHR37299:SF1">
    <property type="entry name" value="STAGE 0 SPORULATION PROTEIN A HOMOLOG"/>
    <property type="match status" value="1"/>
</dbReference>
<sequence>MTTILIIEDEIPAAERLKELIHKIDSSIIVLDTIDSIENAIDWFSKNAHPHIVFMDIHLSDGSSFEILKESVIRSNIIFVTAFDQYAVKAFRFNGVDYLLKPINESHLAEAIHKCQSLMLKENDFSKLLNALTEATTPKNKGRFVIKKKDQLIHISTEEIAYFLSENGNSLLIGLNGEKYVVDYSLDQIDDMLDENQFIRVNRKVIIHIKSLIATTNWFNGRLKLTLKPQPSEDIIVSRDRVAHFKSWLEN</sequence>
<evidence type="ECO:0000259" key="3">
    <source>
        <dbReference type="PROSITE" id="PS50930"/>
    </source>
</evidence>
<evidence type="ECO:0000313" key="4">
    <source>
        <dbReference type="EMBL" id="AEA42839.1"/>
    </source>
</evidence>
<evidence type="ECO:0000259" key="2">
    <source>
        <dbReference type="PROSITE" id="PS50110"/>
    </source>
</evidence>